<evidence type="ECO:0000259" key="9">
    <source>
        <dbReference type="Pfam" id="PF00890"/>
    </source>
</evidence>
<organism evidence="10 11">
    <name type="scientific">Phytophthora boehmeriae</name>
    <dbReference type="NCBI Taxonomy" id="109152"/>
    <lineage>
        <taxon>Eukaryota</taxon>
        <taxon>Sar</taxon>
        <taxon>Stramenopiles</taxon>
        <taxon>Oomycota</taxon>
        <taxon>Peronosporomycetes</taxon>
        <taxon>Peronosporales</taxon>
        <taxon>Peronosporaceae</taxon>
        <taxon>Phytophthora</taxon>
    </lineage>
</organism>
<gene>
    <name evidence="10" type="ORF">PHYBOEH_010495</name>
</gene>
<keyword evidence="8" id="KW-1133">Transmembrane helix</keyword>
<keyword evidence="4" id="KW-0560">Oxidoreductase</keyword>
<dbReference type="EMBL" id="JAGDFL010000072">
    <property type="protein sequence ID" value="KAG7398752.1"/>
    <property type="molecule type" value="Genomic_DNA"/>
</dbReference>
<dbReference type="InterPro" id="IPR003953">
    <property type="entry name" value="FAD-dep_OxRdtase_2_FAD-bd"/>
</dbReference>
<reference evidence="10" key="1">
    <citation type="submission" date="2021-02" db="EMBL/GenBank/DDBJ databases">
        <authorList>
            <person name="Palmer J.M."/>
        </authorList>
    </citation>
    <scope>NUCLEOTIDE SEQUENCE</scope>
    <source>
        <strain evidence="10">SCRP23</strain>
    </source>
</reference>
<evidence type="ECO:0000313" key="11">
    <source>
        <dbReference type="Proteomes" id="UP000693981"/>
    </source>
</evidence>
<dbReference type="InterPro" id="IPR050315">
    <property type="entry name" value="FAD-oxidoreductase_2"/>
</dbReference>
<comment type="catalytic activity">
    <reaction evidence="5">
        <text>succinate + NAD(+) = fumarate + NADH + H(+)</text>
        <dbReference type="Rhea" id="RHEA:18281"/>
        <dbReference type="ChEBI" id="CHEBI:15378"/>
        <dbReference type="ChEBI" id="CHEBI:29806"/>
        <dbReference type="ChEBI" id="CHEBI:30031"/>
        <dbReference type="ChEBI" id="CHEBI:57540"/>
        <dbReference type="ChEBI" id="CHEBI:57945"/>
        <dbReference type="EC" id="1.3.1.6"/>
    </reaction>
</comment>
<keyword evidence="8" id="KW-0812">Transmembrane</keyword>
<keyword evidence="11" id="KW-1185">Reference proteome</keyword>
<keyword evidence="8" id="KW-0472">Membrane</keyword>
<dbReference type="GO" id="GO:0010181">
    <property type="term" value="F:FMN binding"/>
    <property type="evidence" value="ECO:0007669"/>
    <property type="project" value="InterPro"/>
</dbReference>
<evidence type="ECO:0000256" key="4">
    <source>
        <dbReference type="ARBA" id="ARBA00023002"/>
    </source>
</evidence>
<evidence type="ECO:0000256" key="7">
    <source>
        <dbReference type="ARBA" id="ARBA00077246"/>
    </source>
</evidence>
<dbReference type="Proteomes" id="UP000693981">
    <property type="component" value="Unassembled WGS sequence"/>
</dbReference>
<accession>A0A8T1WX98</accession>
<protein>
    <recommendedName>
        <fullName evidence="6">fumarate reductase (NADH)</fullName>
        <ecNumber evidence="6">1.3.1.6</ecNumber>
    </recommendedName>
    <alternativeName>
        <fullName evidence="7">NADH-dependent fumarate reductase</fullName>
    </alternativeName>
</protein>
<dbReference type="Pfam" id="PF00890">
    <property type="entry name" value="FAD_binding_2"/>
    <property type="match status" value="1"/>
</dbReference>
<evidence type="ECO:0000256" key="8">
    <source>
        <dbReference type="SAM" id="Phobius"/>
    </source>
</evidence>
<dbReference type="PANTHER" id="PTHR43400">
    <property type="entry name" value="FUMARATE REDUCTASE"/>
    <property type="match status" value="1"/>
</dbReference>
<comment type="caution">
    <text evidence="10">The sequence shown here is derived from an EMBL/GenBank/DDBJ whole genome shotgun (WGS) entry which is preliminary data.</text>
</comment>
<proteinExistence type="predicted"/>
<evidence type="ECO:0000256" key="2">
    <source>
        <dbReference type="ARBA" id="ARBA00022630"/>
    </source>
</evidence>
<evidence type="ECO:0000256" key="5">
    <source>
        <dbReference type="ARBA" id="ARBA00050832"/>
    </source>
</evidence>
<dbReference type="NCBIfam" id="TIGR01813">
    <property type="entry name" value="flavo_cyto_c"/>
    <property type="match status" value="1"/>
</dbReference>
<evidence type="ECO:0000256" key="6">
    <source>
        <dbReference type="ARBA" id="ARBA00067004"/>
    </source>
</evidence>
<keyword evidence="2" id="KW-0285">Flavoprotein</keyword>
<feature type="transmembrane region" description="Helical" evidence="8">
    <location>
        <begin position="20"/>
        <end position="40"/>
    </location>
</feature>
<evidence type="ECO:0000256" key="3">
    <source>
        <dbReference type="ARBA" id="ARBA00022827"/>
    </source>
</evidence>
<keyword evidence="3" id="KW-0274">FAD</keyword>
<dbReference type="EC" id="1.3.1.6" evidence="6"/>
<sequence>MMTIYSALFPGRPQRRSPAFLLLVALPVLLSLSLVSYLYLYQLPVIGSSSTTTTQQHAAKSIDAMEKRVDVTIVGAGLAGLTASLEAATLDPTLQILLVEKEKKVGGNSAKASSGINAALDDADEPLFTQDTLKSGGGLAVESIVDAFIPRTPGAKEFLEKYEVDLSVISQLGGHSAARTHRNKKGPNVGFLIISTLQKKIATMPNIEVLTGATAKKLLLAEGTSAPPTVTGVELKMADGQTVSVYSSAVVLTTGGFSASHSMLKRFAPGMEEYPTTNGVWAQGEGVLMSEAIGVDLTLMDKVQLHPTGFINPKDRDASTRFLAPEAIRGSGALLLNKNGKRFVNELTTRDKASDAMLAQPGQEAYMLLFEDGAKAMASELPFYKHMGIVTTTDSVAEAAKFCNLEDPQNLLNELNEYADIAAGNKADPFGKVTFPCPIQRIPSVDTPMQIVAMEVAPTVHYTMGGVKITEKTEVIHNSGKVVPSLFAAGEVSGGLHGANRLGGNSLAECVVFGRVAAQNAVSHLRQ</sequence>
<comment type="cofactor">
    <cofactor evidence="1">
        <name>FAD</name>
        <dbReference type="ChEBI" id="CHEBI:57692"/>
    </cofactor>
</comment>
<dbReference type="GO" id="GO:0016156">
    <property type="term" value="F:fumarate reductase (NADH) activity"/>
    <property type="evidence" value="ECO:0007669"/>
    <property type="project" value="UniProtKB-EC"/>
</dbReference>
<dbReference type="OrthoDB" id="10252157at2759"/>
<dbReference type="PANTHER" id="PTHR43400:SF7">
    <property type="entry name" value="FAD-DEPENDENT OXIDOREDUCTASE 2 FAD BINDING DOMAIN-CONTAINING PROTEIN"/>
    <property type="match status" value="1"/>
</dbReference>
<dbReference type="InterPro" id="IPR010960">
    <property type="entry name" value="Flavocytochrome_c"/>
</dbReference>
<feature type="domain" description="FAD-dependent oxidoreductase 2 FAD-binding" evidence="9">
    <location>
        <begin position="70"/>
        <end position="507"/>
    </location>
</feature>
<dbReference type="AlphaFoldDB" id="A0A8T1WX98"/>
<evidence type="ECO:0000256" key="1">
    <source>
        <dbReference type="ARBA" id="ARBA00001974"/>
    </source>
</evidence>
<name>A0A8T1WX98_9STRA</name>
<dbReference type="FunFam" id="3.90.700.10:FF:000007">
    <property type="entry name" value="NADH-dependent fumarate reductase"/>
    <property type="match status" value="1"/>
</dbReference>
<evidence type="ECO:0000313" key="10">
    <source>
        <dbReference type="EMBL" id="KAG7398752.1"/>
    </source>
</evidence>